<dbReference type="RefSeq" id="WP_106288172.1">
    <property type="nucleotide sequence ID" value="NZ_PVWJ01000031.1"/>
</dbReference>
<comment type="caution">
    <text evidence="1">The sequence shown here is derived from an EMBL/GenBank/DDBJ whole genome shotgun (WGS) entry which is preliminary data.</text>
</comment>
<evidence type="ECO:0000313" key="1">
    <source>
        <dbReference type="EMBL" id="PSB03472.1"/>
    </source>
</evidence>
<name>A0A2T1C5B8_9CYAN</name>
<reference evidence="1 2" key="1">
    <citation type="submission" date="2018-02" db="EMBL/GenBank/DDBJ databases">
        <authorList>
            <person name="Cohen D.B."/>
            <person name="Kent A.D."/>
        </authorList>
    </citation>
    <scope>NUCLEOTIDE SEQUENCE [LARGE SCALE GENOMIC DNA]</scope>
    <source>
        <strain evidence="1 2">CCAP 1448/3</strain>
    </source>
</reference>
<sequence length="60" mass="6810">MLRHHQKSINKMLKTIPMRGMLALLVSSTPVNLSNVDRQATQDSFDIPTVSLYQTLEARI</sequence>
<dbReference type="EMBL" id="PVWJ01000031">
    <property type="protein sequence ID" value="PSB03472.1"/>
    <property type="molecule type" value="Genomic_DNA"/>
</dbReference>
<reference evidence="1 2" key="2">
    <citation type="submission" date="2018-03" db="EMBL/GenBank/DDBJ databases">
        <title>The ancient ancestry and fast evolution of plastids.</title>
        <authorList>
            <person name="Moore K.R."/>
            <person name="Magnabosco C."/>
            <person name="Momper L."/>
            <person name="Gold D.A."/>
            <person name="Bosak T."/>
            <person name="Fournier G.P."/>
        </authorList>
    </citation>
    <scope>NUCLEOTIDE SEQUENCE [LARGE SCALE GENOMIC DNA]</scope>
    <source>
        <strain evidence="1 2">CCAP 1448/3</strain>
    </source>
</reference>
<protein>
    <submittedName>
        <fullName evidence="1">Uncharacterized protein</fullName>
    </submittedName>
</protein>
<accession>A0A2T1C5B8</accession>
<keyword evidence="2" id="KW-1185">Reference proteome</keyword>
<dbReference type="Proteomes" id="UP000238762">
    <property type="component" value="Unassembled WGS sequence"/>
</dbReference>
<gene>
    <name evidence="1" type="ORF">C7B64_08265</name>
</gene>
<organism evidence="1 2">
    <name type="scientific">Merismopedia glauca CCAP 1448/3</name>
    <dbReference type="NCBI Taxonomy" id="1296344"/>
    <lineage>
        <taxon>Bacteria</taxon>
        <taxon>Bacillati</taxon>
        <taxon>Cyanobacteriota</taxon>
        <taxon>Cyanophyceae</taxon>
        <taxon>Synechococcales</taxon>
        <taxon>Merismopediaceae</taxon>
        <taxon>Merismopedia</taxon>
    </lineage>
</organism>
<evidence type="ECO:0000313" key="2">
    <source>
        <dbReference type="Proteomes" id="UP000238762"/>
    </source>
</evidence>
<dbReference type="AlphaFoldDB" id="A0A2T1C5B8"/>
<proteinExistence type="predicted"/>